<dbReference type="EMBL" id="SGNZ01000009">
    <property type="protein sequence ID" value="TRA87691.1"/>
    <property type="molecule type" value="Genomic_DNA"/>
</dbReference>
<feature type="compositionally biased region" description="Low complexity" evidence="2">
    <location>
        <begin position="157"/>
        <end position="172"/>
    </location>
</feature>
<dbReference type="Proteomes" id="UP000319481">
    <property type="component" value="Unassembled WGS sequence"/>
</dbReference>
<evidence type="ECO:0000313" key="3">
    <source>
        <dbReference type="EMBL" id="TRA87691.1"/>
    </source>
</evidence>
<keyword evidence="1" id="KW-0175">Coiled coil</keyword>
<feature type="coiled-coil region" evidence="1">
    <location>
        <begin position="61"/>
        <end position="88"/>
    </location>
</feature>
<organism evidence="3 4">
    <name type="scientific">Agrobacterium salinitolerans</name>
    <dbReference type="NCBI Taxonomy" id="1183413"/>
    <lineage>
        <taxon>Bacteria</taxon>
        <taxon>Pseudomonadati</taxon>
        <taxon>Pseudomonadota</taxon>
        <taxon>Alphaproteobacteria</taxon>
        <taxon>Hyphomicrobiales</taxon>
        <taxon>Rhizobiaceae</taxon>
        <taxon>Rhizobium/Agrobacterium group</taxon>
        <taxon>Agrobacterium</taxon>
    </lineage>
</organism>
<gene>
    <name evidence="3" type="ORF">EXN23_17375</name>
</gene>
<comment type="caution">
    <text evidence="3">The sequence shown here is derived from an EMBL/GenBank/DDBJ whole genome shotgun (WGS) entry which is preliminary data.</text>
</comment>
<accession>A0ABY3BNC0</accession>
<feature type="compositionally biased region" description="Basic and acidic residues" evidence="2">
    <location>
        <begin position="135"/>
        <end position="145"/>
    </location>
</feature>
<keyword evidence="4" id="KW-1185">Reference proteome</keyword>
<dbReference type="InterPro" id="IPR009057">
    <property type="entry name" value="Homeodomain-like_sf"/>
</dbReference>
<name>A0ABY3BNC0_9HYPH</name>
<evidence type="ECO:0000256" key="2">
    <source>
        <dbReference type="SAM" id="MobiDB-lite"/>
    </source>
</evidence>
<evidence type="ECO:0000313" key="4">
    <source>
        <dbReference type="Proteomes" id="UP000319481"/>
    </source>
</evidence>
<dbReference type="Pfam" id="PF13384">
    <property type="entry name" value="HTH_23"/>
    <property type="match status" value="1"/>
</dbReference>
<feature type="region of interest" description="Disordered" evidence="2">
    <location>
        <begin position="97"/>
        <end position="172"/>
    </location>
</feature>
<dbReference type="SUPFAM" id="SSF46689">
    <property type="entry name" value="Homeodomain-like"/>
    <property type="match status" value="1"/>
</dbReference>
<sequence>MTKKVAFTKEYEREAVRAAETNGRTRREIADDLGIGLSTLTRWLSRSGDVAMDDPGRREGDEDKAAELKRLRRENEILRQERDILKKATAFFAKEGSRGGLASSIRREKRSPHIATASEWPYRLDDDQSGPWDRSPADGRTEKAAPARLGCNHPLARRTTNSRRTTTAKVDS</sequence>
<protein>
    <submittedName>
        <fullName evidence="3">Transposase</fullName>
    </submittedName>
</protein>
<evidence type="ECO:0000256" key="1">
    <source>
        <dbReference type="SAM" id="Coils"/>
    </source>
</evidence>
<reference evidence="3 4" key="1">
    <citation type="journal article" date="2019" name="Appl. Microbiol. Biotechnol.">
        <title>Differential efficiency of wild type rhizogenic strains for rol gene transformation of plants.</title>
        <authorList>
            <person name="Desmet S."/>
            <person name="De Keyser E."/>
            <person name="Van Vaerenbergh J."/>
            <person name="Baeyen S."/>
            <person name="Van Huylenbroeck J."/>
            <person name="Geelen D."/>
            <person name="Dhooghe E."/>
        </authorList>
    </citation>
    <scope>NUCLEOTIDE SEQUENCE [LARGE SCALE GENOMIC DNA]</scope>
    <source>
        <strain evidence="3 4">GBBC3283</strain>
    </source>
</reference>
<proteinExistence type="predicted"/>
<dbReference type="Gene3D" id="1.10.10.60">
    <property type="entry name" value="Homeodomain-like"/>
    <property type="match status" value="1"/>
</dbReference>